<comment type="caution">
    <text evidence="2">The sequence shown here is derived from an EMBL/GenBank/DDBJ whole genome shotgun (WGS) entry which is preliminary data.</text>
</comment>
<dbReference type="InterPro" id="IPR026960">
    <property type="entry name" value="RVT-Znf"/>
</dbReference>
<dbReference type="AlphaFoldDB" id="A0AAV8GN12"/>
<proteinExistence type="predicted"/>
<keyword evidence="3" id="KW-1185">Reference proteome</keyword>
<sequence>MQNPTSSWTATVRDLYDTSDIHHLRSHNLLSSQLVEIINSSAFLRNSVSSDEDGTMRWSWSTDGQYSTSVAYKKMVHTGVITPCHKMLWKIKSPAKVRTFIWLLVLDRLLTQRNLLVRGWPAMPSCVLCNQQQVEDCCHLFLTCSFTSGIWSLIGLQFNLALRIDLATPLRFWQLNRKRLPSDKRQLWDSIWAATCWTVWKHRCKVIFDGEQTMQHRILLDVELQIINWRAMRLVTAAC</sequence>
<protein>
    <submittedName>
        <fullName evidence="2">Cyst nematode resistance protein-like protein</fullName>
    </submittedName>
</protein>
<reference evidence="2" key="1">
    <citation type="submission" date="2022-08" db="EMBL/GenBank/DDBJ databases">
        <authorList>
            <person name="Marques A."/>
        </authorList>
    </citation>
    <scope>NUCLEOTIDE SEQUENCE</scope>
    <source>
        <strain evidence="2">RhyPub2mFocal</strain>
        <tissue evidence="2">Leaves</tissue>
    </source>
</reference>
<evidence type="ECO:0000313" key="2">
    <source>
        <dbReference type="EMBL" id="KAJ4805690.1"/>
    </source>
</evidence>
<name>A0AAV8GN12_9POAL</name>
<organism evidence="2 3">
    <name type="scientific">Rhynchospora pubera</name>
    <dbReference type="NCBI Taxonomy" id="906938"/>
    <lineage>
        <taxon>Eukaryota</taxon>
        <taxon>Viridiplantae</taxon>
        <taxon>Streptophyta</taxon>
        <taxon>Embryophyta</taxon>
        <taxon>Tracheophyta</taxon>
        <taxon>Spermatophyta</taxon>
        <taxon>Magnoliopsida</taxon>
        <taxon>Liliopsida</taxon>
        <taxon>Poales</taxon>
        <taxon>Cyperaceae</taxon>
        <taxon>Cyperoideae</taxon>
        <taxon>Rhynchosporeae</taxon>
        <taxon>Rhynchospora</taxon>
    </lineage>
</organism>
<evidence type="ECO:0000259" key="1">
    <source>
        <dbReference type="Pfam" id="PF13966"/>
    </source>
</evidence>
<evidence type="ECO:0000313" key="3">
    <source>
        <dbReference type="Proteomes" id="UP001140206"/>
    </source>
</evidence>
<accession>A0AAV8GN12</accession>
<dbReference type="Pfam" id="PF13966">
    <property type="entry name" value="zf-RVT"/>
    <property type="match status" value="1"/>
</dbReference>
<dbReference type="Proteomes" id="UP001140206">
    <property type="component" value="Chromosome 1"/>
</dbReference>
<feature type="domain" description="Reverse transcriptase zinc-binding" evidence="1">
    <location>
        <begin position="66"/>
        <end position="151"/>
    </location>
</feature>
<dbReference type="EMBL" id="JAMFTS010000001">
    <property type="protein sequence ID" value="KAJ4805690.1"/>
    <property type="molecule type" value="Genomic_DNA"/>
</dbReference>
<gene>
    <name evidence="2" type="ORF">LUZ62_018256</name>
</gene>